<sequence>MRSIKLYGSIVILSTPARFVEIGAYKGRSSC</sequence>
<accession>A0A1M5L1C3</accession>
<dbReference type="Proteomes" id="UP000190675">
    <property type="component" value="Chromosome I"/>
</dbReference>
<evidence type="ECO:0000313" key="1">
    <source>
        <dbReference type="EMBL" id="SHG58848.1"/>
    </source>
</evidence>
<name>A0A1M5L1C3_9BRAD</name>
<protein>
    <submittedName>
        <fullName evidence="1">Uncharacterized protein</fullName>
    </submittedName>
</protein>
<reference evidence="1 2" key="1">
    <citation type="submission" date="2016-11" db="EMBL/GenBank/DDBJ databases">
        <authorList>
            <person name="Jaros S."/>
            <person name="Januszkiewicz K."/>
            <person name="Wedrychowicz H."/>
        </authorList>
    </citation>
    <scope>NUCLEOTIDE SEQUENCE [LARGE SCALE GENOMIC DNA]</scope>
    <source>
        <strain evidence="1 2">GAS242</strain>
    </source>
</reference>
<evidence type="ECO:0000313" key="2">
    <source>
        <dbReference type="Proteomes" id="UP000190675"/>
    </source>
</evidence>
<proteinExistence type="predicted"/>
<gene>
    <name evidence="1" type="ORF">SAMN05444169_3200</name>
</gene>
<organism evidence="1 2">
    <name type="scientific">Bradyrhizobium erythrophlei</name>
    <dbReference type="NCBI Taxonomy" id="1437360"/>
    <lineage>
        <taxon>Bacteria</taxon>
        <taxon>Pseudomonadati</taxon>
        <taxon>Pseudomonadota</taxon>
        <taxon>Alphaproteobacteria</taxon>
        <taxon>Hyphomicrobiales</taxon>
        <taxon>Nitrobacteraceae</taxon>
        <taxon>Bradyrhizobium</taxon>
    </lineage>
</organism>
<dbReference type="EMBL" id="LT670818">
    <property type="protein sequence ID" value="SHG58848.1"/>
    <property type="molecule type" value="Genomic_DNA"/>
</dbReference>
<dbReference type="AlphaFoldDB" id="A0A1M5L1C3"/>